<dbReference type="InterPro" id="IPR029044">
    <property type="entry name" value="Nucleotide-diphossugar_trans"/>
</dbReference>
<evidence type="ECO:0000259" key="2">
    <source>
        <dbReference type="Pfam" id="PF00535"/>
    </source>
</evidence>
<gene>
    <name evidence="3" type="primary">pglI_2</name>
    <name evidence="3" type="ORF">Enr13x_30030</name>
</gene>
<keyword evidence="3" id="KW-0808">Transferase</keyword>
<dbReference type="PANTHER" id="PTHR43685">
    <property type="entry name" value="GLYCOSYLTRANSFERASE"/>
    <property type="match status" value="1"/>
</dbReference>
<reference evidence="3 4" key="1">
    <citation type="submission" date="2019-03" db="EMBL/GenBank/DDBJ databases">
        <title>Deep-cultivation of Planctomycetes and their phenomic and genomic characterization uncovers novel biology.</title>
        <authorList>
            <person name="Wiegand S."/>
            <person name="Jogler M."/>
            <person name="Boedeker C."/>
            <person name="Pinto D."/>
            <person name="Vollmers J."/>
            <person name="Rivas-Marin E."/>
            <person name="Kohn T."/>
            <person name="Peeters S.H."/>
            <person name="Heuer A."/>
            <person name="Rast P."/>
            <person name="Oberbeckmann S."/>
            <person name="Bunk B."/>
            <person name="Jeske O."/>
            <person name="Meyerdierks A."/>
            <person name="Storesund J.E."/>
            <person name="Kallscheuer N."/>
            <person name="Luecker S."/>
            <person name="Lage O.M."/>
            <person name="Pohl T."/>
            <person name="Merkel B.J."/>
            <person name="Hornburger P."/>
            <person name="Mueller R.-W."/>
            <person name="Bruemmer F."/>
            <person name="Labrenz M."/>
            <person name="Spormann A.M."/>
            <person name="Op den Camp H."/>
            <person name="Overmann J."/>
            <person name="Amann R."/>
            <person name="Jetten M.S.M."/>
            <person name="Mascher T."/>
            <person name="Medema M.H."/>
            <person name="Devos D.P."/>
            <person name="Kaster A.-K."/>
            <person name="Ovreas L."/>
            <person name="Rohde M."/>
            <person name="Galperin M.Y."/>
            <person name="Jogler C."/>
        </authorList>
    </citation>
    <scope>NUCLEOTIDE SEQUENCE [LARGE SCALE GENOMIC DNA]</scope>
    <source>
        <strain evidence="3 4">Enr13</strain>
    </source>
</reference>
<dbReference type="GO" id="GO:0016757">
    <property type="term" value="F:glycosyltransferase activity"/>
    <property type="evidence" value="ECO:0007669"/>
    <property type="project" value="UniProtKB-KW"/>
</dbReference>
<evidence type="ECO:0000256" key="1">
    <source>
        <dbReference type="SAM" id="MobiDB-lite"/>
    </source>
</evidence>
<proteinExistence type="predicted"/>
<dbReference type="InterPro" id="IPR050834">
    <property type="entry name" value="Glycosyltransf_2"/>
</dbReference>
<feature type="region of interest" description="Disordered" evidence="1">
    <location>
        <begin position="323"/>
        <end position="342"/>
    </location>
</feature>
<keyword evidence="3" id="KW-0328">Glycosyltransferase</keyword>
<organism evidence="3 4">
    <name type="scientific">Stieleria neptunia</name>
    <dbReference type="NCBI Taxonomy" id="2527979"/>
    <lineage>
        <taxon>Bacteria</taxon>
        <taxon>Pseudomonadati</taxon>
        <taxon>Planctomycetota</taxon>
        <taxon>Planctomycetia</taxon>
        <taxon>Pirellulales</taxon>
        <taxon>Pirellulaceae</taxon>
        <taxon>Stieleria</taxon>
    </lineage>
</organism>
<accession>A0A518HQL8</accession>
<dbReference type="PANTHER" id="PTHR43685:SF11">
    <property type="entry name" value="GLYCOSYLTRANSFERASE TAGX-RELATED"/>
    <property type="match status" value="1"/>
</dbReference>
<evidence type="ECO:0000313" key="4">
    <source>
        <dbReference type="Proteomes" id="UP000319004"/>
    </source>
</evidence>
<dbReference type="EC" id="2.4.1.293" evidence="3"/>
<dbReference type="RefSeq" id="WP_145387032.1">
    <property type="nucleotide sequence ID" value="NZ_CP037423.1"/>
</dbReference>
<feature type="domain" description="Glycosyltransferase 2-like" evidence="2">
    <location>
        <begin position="7"/>
        <end position="114"/>
    </location>
</feature>
<dbReference type="InterPro" id="IPR001173">
    <property type="entry name" value="Glyco_trans_2-like"/>
</dbReference>
<sequence>MPNRLVSTIIPVFNRPEMLKSAVESVLAQTYRPIEILIADDGSTDETPNVAAQLVSAHPDVIHYRRHENAGPGPSRELGRCMARGEFVQYLDSDDRLLPNKFNDQVAALDEHPECEIAYGVTRLVDRDGAILADPFKWTARVMPELFPGLLVDRWWCTHTPLYRRSLTNEIGSWCDMRWSQDWEYDARIGARRAKLVHCGSHVSEHVHHDGVRQTSSAAWTTDPARLANRVRLLNALWDGAKRAGVPESAPERQHFARWCFSIARQCATQGMKAETDRCLELADESSGTIHAGGKGVGLFRLLTKMIGTRPAGRLARAVETLRSSSSSDATMDQSFSNQVGP</sequence>
<dbReference type="SUPFAM" id="SSF53448">
    <property type="entry name" value="Nucleotide-diphospho-sugar transferases"/>
    <property type="match status" value="1"/>
</dbReference>
<dbReference type="KEGG" id="snep:Enr13x_30030"/>
<evidence type="ECO:0000313" key="3">
    <source>
        <dbReference type="EMBL" id="QDV43149.1"/>
    </source>
</evidence>
<protein>
    <submittedName>
        <fullName evidence="3">GalNAc(5)-diNAcBac-PP-undecaprenol beta-1,3-glucosyltransferase</fullName>
        <ecNumber evidence="3">2.4.1.293</ecNumber>
    </submittedName>
</protein>
<keyword evidence="4" id="KW-1185">Reference proteome</keyword>
<feature type="compositionally biased region" description="Polar residues" evidence="1">
    <location>
        <begin position="329"/>
        <end position="342"/>
    </location>
</feature>
<dbReference type="Proteomes" id="UP000319004">
    <property type="component" value="Chromosome"/>
</dbReference>
<dbReference type="Gene3D" id="3.90.550.10">
    <property type="entry name" value="Spore Coat Polysaccharide Biosynthesis Protein SpsA, Chain A"/>
    <property type="match status" value="1"/>
</dbReference>
<dbReference type="AlphaFoldDB" id="A0A518HQL8"/>
<dbReference type="OrthoDB" id="9784574at2"/>
<name>A0A518HQL8_9BACT</name>
<dbReference type="EMBL" id="CP037423">
    <property type="protein sequence ID" value="QDV43149.1"/>
    <property type="molecule type" value="Genomic_DNA"/>
</dbReference>
<dbReference type="CDD" id="cd00761">
    <property type="entry name" value="Glyco_tranf_GTA_type"/>
    <property type="match status" value="1"/>
</dbReference>
<dbReference type="Pfam" id="PF00535">
    <property type="entry name" value="Glycos_transf_2"/>
    <property type="match status" value="1"/>
</dbReference>